<organism evidence="2 3">
    <name type="scientific">Hyphomonas jannaschiana VP2</name>
    <dbReference type="NCBI Taxonomy" id="1280952"/>
    <lineage>
        <taxon>Bacteria</taxon>
        <taxon>Pseudomonadati</taxon>
        <taxon>Pseudomonadota</taxon>
        <taxon>Alphaproteobacteria</taxon>
        <taxon>Hyphomonadales</taxon>
        <taxon>Hyphomonadaceae</taxon>
        <taxon>Hyphomonas</taxon>
    </lineage>
</organism>
<keyword evidence="1" id="KW-0812">Transmembrane</keyword>
<dbReference type="InterPro" id="IPR019253">
    <property type="entry name" value="DUF2244_TM"/>
</dbReference>
<protein>
    <recommendedName>
        <fullName evidence="4">DUF2244 domain-containing protein</fullName>
    </recommendedName>
</protein>
<dbReference type="PATRIC" id="fig|1280952.3.peg.2038"/>
<feature type="transmembrane region" description="Helical" evidence="1">
    <location>
        <begin position="50"/>
        <end position="71"/>
    </location>
</feature>
<evidence type="ECO:0008006" key="4">
    <source>
        <dbReference type="Google" id="ProtNLM"/>
    </source>
</evidence>
<evidence type="ECO:0000256" key="1">
    <source>
        <dbReference type="SAM" id="Phobius"/>
    </source>
</evidence>
<dbReference type="EMBL" id="ARYJ01000005">
    <property type="protein sequence ID" value="KCZ88734.1"/>
    <property type="molecule type" value="Genomic_DNA"/>
</dbReference>
<keyword evidence="1" id="KW-0472">Membrane</keyword>
<dbReference type="STRING" id="1280952.HJA_10204"/>
<name>A0A059FDN2_9PROT</name>
<dbReference type="OrthoDB" id="9808190at2"/>
<accession>A0A059FDN2</accession>
<evidence type="ECO:0000313" key="2">
    <source>
        <dbReference type="EMBL" id="KCZ88734.1"/>
    </source>
</evidence>
<sequence length="192" mass="20959">MHNNLVAAPDRLQVPQIGDREIHRPGAGEDDGRVWLDAVITPNVSLNNRVALTLAASLILPGSLICLATAWMGAWLVTPLVFLSEVGLGVMILWHARSLGQYRQRVCLTDTFLLVETRTRAGQPVERAELPPHWLRVDRVNDTGRGCDALVLRAGTQHADIGSVLSPPERSSLADAIETALRNRRRGQSLAA</sequence>
<gene>
    <name evidence="2" type="ORF">HJA_10204</name>
</gene>
<feature type="transmembrane region" description="Helical" evidence="1">
    <location>
        <begin position="77"/>
        <end position="96"/>
    </location>
</feature>
<evidence type="ECO:0000313" key="3">
    <source>
        <dbReference type="Proteomes" id="UP000024816"/>
    </source>
</evidence>
<keyword evidence="3" id="KW-1185">Reference proteome</keyword>
<dbReference type="RefSeq" id="WP_051597569.1">
    <property type="nucleotide sequence ID" value="NZ_ARYJ01000005.1"/>
</dbReference>
<comment type="caution">
    <text evidence="2">The sequence shown here is derived from an EMBL/GenBank/DDBJ whole genome shotgun (WGS) entry which is preliminary data.</text>
</comment>
<dbReference type="Pfam" id="PF10003">
    <property type="entry name" value="DUF2244"/>
    <property type="match status" value="1"/>
</dbReference>
<dbReference type="AlphaFoldDB" id="A0A059FDN2"/>
<reference evidence="2 3" key="1">
    <citation type="journal article" date="2014" name="Antonie Van Leeuwenhoek">
        <title>Hyphomonas beringensis sp. nov. and Hyphomonas chukchiensis sp. nov., isolated from surface seawater of the Bering Sea and Chukchi Sea.</title>
        <authorList>
            <person name="Li C."/>
            <person name="Lai Q."/>
            <person name="Li G."/>
            <person name="Dong C."/>
            <person name="Wang J."/>
            <person name="Liao Y."/>
            <person name="Shao Z."/>
        </authorList>
    </citation>
    <scope>NUCLEOTIDE SEQUENCE [LARGE SCALE GENOMIC DNA]</scope>
    <source>
        <strain evidence="2 3">VP2</strain>
    </source>
</reference>
<proteinExistence type="predicted"/>
<dbReference type="eggNOG" id="COG5488">
    <property type="taxonomic scope" value="Bacteria"/>
</dbReference>
<dbReference type="Proteomes" id="UP000024816">
    <property type="component" value="Unassembled WGS sequence"/>
</dbReference>
<keyword evidence="1" id="KW-1133">Transmembrane helix</keyword>